<comment type="caution">
    <text evidence="1">The sequence shown here is derived from an EMBL/GenBank/DDBJ whole genome shotgun (WGS) entry which is preliminary data.</text>
</comment>
<proteinExistence type="predicted"/>
<evidence type="ECO:0000313" key="1">
    <source>
        <dbReference type="EMBL" id="CAG8485176.1"/>
    </source>
</evidence>
<feature type="non-terminal residue" evidence="1">
    <location>
        <position position="1"/>
    </location>
</feature>
<sequence length="74" mass="8590">MQNGITKEMAEYNVYNTILNIAKACNVDDELKLSELIDNLLINETNNHLIVFDYIYIEDKEVNEGLTKEKILKI</sequence>
<reference evidence="1" key="1">
    <citation type="submission" date="2021-06" db="EMBL/GenBank/DDBJ databases">
        <authorList>
            <person name="Kallberg Y."/>
            <person name="Tangrot J."/>
            <person name="Rosling A."/>
        </authorList>
    </citation>
    <scope>NUCLEOTIDE SEQUENCE</scope>
    <source>
        <strain evidence="1">FL966</strain>
    </source>
</reference>
<keyword evidence="2" id="KW-1185">Reference proteome</keyword>
<dbReference type="AlphaFoldDB" id="A0A9N8WCM4"/>
<organism evidence="1 2">
    <name type="scientific">Cetraspora pellucida</name>
    <dbReference type="NCBI Taxonomy" id="1433469"/>
    <lineage>
        <taxon>Eukaryota</taxon>
        <taxon>Fungi</taxon>
        <taxon>Fungi incertae sedis</taxon>
        <taxon>Mucoromycota</taxon>
        <taxon>Glomeromycotina</taxon>
        <taxon>Glomeromycetes</taxon>
        <taxon>Diversisporales</taxon>
        <taxon>Gigasporaceae</taxon>
        <taxon>Cetraspora</taxon>
    </lineage>
</organism>
<dbReference type="Proteomes" id="UP000789759">
    <property type="component" value="Unassembled WGS sequence"/>
</dbReference>
<accession>A0A9N8WCM4</accession>
<gene>
    <name evidence="1" type="ORF">CPELLU_LOCUS1709</name>
</gene>
<dbReference type="EMBL" id="CAJVQA010000669">
    <property type="protein sequence ID" value="CAG8485176.1"/>
    <property type="molecule type" value="Genomic_DNA"/>
</dbReference>
<evidence type="ECO:0000313" key="2">
    <source>
        <dbReference type="Proteomes" id="UP000789759"/>
    </source>
</evidence>
<protein>
    <submittedName>
        <fullName evidence="1">6448_t:CDS:1</fullName>
    </submittedName>
</protein>
<name>A0A9N8WCM4_9GLOM</name>